<evidence type="ECO:0000256" key="1">
    <source>
        <dbReference type="SAM" id="MobiDB-lite"/>
    </source>
</evidence>
<protein>
    <recommendedName>
        <fullName evidence="4">F-box domain-containing protein</fullName>
    </recommendedName>
</protein>
<sequence>MEELESVGNQLQTVLDQYLGICAKMDDLSSREGVLRNVPQGYLNRIGTEIARFPSYHQALGWAEATVNRVRNRIPQLTPISSVPPEILTHIFHLVANPCDLLDSNYEDSDSSTSPSLSEYSDNDSSSSRPKRPRSKALRLENFPTHLDRLTHVCSYWRRVAIDSPSLWVHIDFFPHKTLSASLLIRAETYAARAAELPIELHVADDSPAVYQDAPLRQFLTSIRNRVKSLDIAVICRWKYFHQLVLNELFPDHLSDSQAGIFTKLTTSFPMAGDETDEFFDWFDDTNNSFLCLTVLHCRGLFPFWGSTAYNNLVDLRLTPASDTYWTRISERELRNILKTSPGLRIIHFGLYMSHRQRDDVSVKPAPLNDLEVVSISTDRGVHDPVLRPGDVLRLLAPGSKPLRLSIWHRYHKYYETANGNYDEFSVDELVRFFQRSNVTKFYTKGGFPGLNQLFGRASNLEDLAFDSCAILAGDADFPPPDIPTFPRLNSLIFRNCILRSPPLQAMLRVYPADQVILSACNLFRLGLPSFSRGPVAQVSTPLEGFPNTRLVVYDNQLFDPITKWELVD</sequence>
<evidence type="ECO:0008006" key="4">
    <source>
        <dbReference type="Google" id="ProtNLM"/>
    </source>
</evidence>
<reference evidence="2" key="1">
    <citation type="submission" date="2021-01" db="EMBL/GenBank/DDBJ databases">
        <authorList>
            <person name="Kaushik A."/>
        </authorList>
    </citation>
    <scope>NUCLEOTIDE SEQUENCE</scope>
    <source>
        <strain evidence="2">AG6-10EEA</strain>
    </source>
</reference>
<proteinExistence type="predicted"/>
<dbReference type="Proteomes" id="UP000663853">
    <property type="component" value="Unassembled WGS sequence"/>
</dbReference>
<gene>
    <name evidence="2" type="ORF">RDB_LOCUS117306</name>
</gene>
<evidence type="ECO:0000313" key="2">
    <source>
        <dbReference type="EMBL" id="CAE6504397.1"/>
    </source>
</evidence>
<organism evidence="2 3">
    <name type="scientific">Rhizoctonia solani</name>
    <dbReference type="NCBI Taxonomy" id="456999"/>
    <lineage>
        <taxon>Eukaryota</taxon>
        <taxon>Fungi</taxon>
        <taxon>Dikarya</taxon>
        <taxon>Basidiomycota</taxon>
        <taxon>Agaricomycotina</taxon>
        <taxon>Agaricomycetes</taxon>
        <taxon>Cantharellales</taxon>
        <taxon>Ceratobasidiaceae</taxon>
        <taxon>Rhizoctonia</taxon>
    </lineage>
</organism>
<feature type="region of interest" description="Disordered" evidence="1">
    <location>
        <begin position="106"/>
        <end position="135"/>
    </location>
</feature>
<accession>A0A8H3HFP9</accession>
<dbReference type="Gene3D" id="1.20.1280.50">
    <property type="match status" value="1"/>
</dbReference>
<dbReference type="AlphaFoldDB" id="A0A8H3HFP9"/>
<feature type="compositionally biased region" description="Low complexity" evidence="1">
    <location>
        <begin position="111"/>
        <end position="128"/>
    </location>
</feature>
<dbReference type="EMBL" id="CAJMXA010003579">
    <property type="protein sequence ID" value="CAE6504397.1"/>
    <property type="molecule type" value="Genomic_DNA"/>
</dbReference>
<comment type="caution">
    <text evidence="2">The sequence shown here is derived from an EMBL/GenBank/DDBJ whole genome shotgun (WGS) entry which is preliminary data.</text>
</comment>
<evidence type="ECO:0000313" key="3">
    <source>
        <dbReference type="Proteomes" id="UP000663853"/>
    </source>
</evidence>
<name>A0A8H3HFP9_9AGAM</name>